<dbReference type="InterPro" id="IPR015943">
    <property type="entry name" value="WD40/YVTN_repeat-like_dom_sf"/>
</dbReference>
<evidence type="ECO:0000256" key="1">
    <source>
        <dbReference type="SAM" id="Phobius"/>
    </source>
</evidence>
<protein>
    <recommendedName>
        <fullName evidence="3">WD40 repeat domain-containing protein</fullName>
    </recommendedName>
</protein>
<dbReference type="Gene3D" id="2.130.10.10">
    <property type="entry name" value="YVTN repeat-like/Quinoprotein amine dehydrogenase"/>
    <property type="match status" value="1"/>
</dbReference>
<reference evidence="2" key="2">
    <citation type="journal article" date="2015" name="ISME J.">
        <title>A new class of marine Euryarchaeota group II from the Mediterranean deep chlorophyll maximum.</title>
        <authorList>
            <person name="Martin-Cuadrado A.B."/>
            <person name="Garcia-Heredia I."/>
            <person name="Molto A.G."/>
            <person name="Lopez-Ubeda R."/>
            <person name="Kimes N."/>
            <person name="Lopez-Garcia P."/>
            <person name="Moreira D."/>
            <person name="Rodriguez-Valera F."/>
        </authorList>
    </citation>
    <scope>NUCLEOTIDE SEQUENCE</scope>
</reference>
<keyword evidence="1" id="KW-0812">Transmembrane</keyword>
<feature type="transmembrane region" description="Helical" evidence="1">
    <location>
        <begin position="352"/>
        <end position="377"/>
    </location>
</feature>
<dbReference type="SUPFAM" id="SSF101908">
    <property type="entry name" value="Putative isomerase YbhE"/>
    <property type="match status" value="1"/>
</dbReference>
<evidence type="ECO:0008006" key="3">
    <source>
        <dbReference type="Google" id="ProtNLM"/>
    </source>
</evidence>
<sequence>MTMTALRGIVIALMTTLVFASPIVSAESAVELDSIIHLSENDLSIKGIAENPQENKILIYGEGGYANIISSNNPDSQVLLAASDNQTMRDADWHPGGGTALLVGDEGMILRYAADDFSLTQAGEKMNFGQTNLKSVAWNTAGTWAYVGGDDGWLWRVRAEGDGGLETHLIEGRGEGDVTDIDCHDDVMLCVISSVTDGIGIIDRNHILTWIGGSFYPWNSVICPSNYYLSCVSVSSSQEIGIIQLHSTNAVESELSVSTVKGIDGQFTHLSHQDDARSLIVVAPFALLEHDVSKNATFPWLDNKDAQEFNIEISGERIIGTWGIGENSGWLITSRGTLIEYHSTEEASEIGVILGGVVGFLIPLTIGMLILTLVYTASPKLQYWMTMKFGNKQEKRDAKRKGTGKR</sequence>
<dbReference type="EMBL" id="KP211848">
    <property type="protein sequence ID" value="ANV79690.1"/>
    <property type="molecule type" value="Genomic_DNA"/>
</dbReference>
<evidence type="ECO:0000313" key="2">
    <source>
        <dbReference type="EMBL" id="ANV79690.1"/>
    </source>
</evidence>
<keyword evidence="1" id="KW-0472">Membrane</keyword>
<accession>A0A1B1TBP7</accession>
<dbReference type="AlphaFoldDB" id="A0A1B1TBP7"/>
<keyword evidence="1" id="KW-1133">Transmembrane helix</keyword>
<name>A0A1B1TBP7_9ARCH</name>
<reference evidence="2" key="1">
    <citation type="submission" date="2014-11" db="EMBL/GenBank/DDBJ databases">
        <authorList>
            <person name="Zhu J."/>
            <person name="Qi W."/>
            <person name="Song R."/>
        </authorList>
    </citation>
    <scope>NUCLEOTIDE SEQUENCE</scope>
</reference>
<proteinExistence type="predicted"/>
<organism evidence="2">
    <name type="scientific">uncultured Poseidoniia archaeon</name>
    <dbReference type="NCBI Taxonomy" id="1697135"/>
    <lineage>
        <taxon>Archaea</taxon>
        <taxon>Methanobacteriati</taxon>
        <taxon>Thermoplasmatota</taxon>
        <taxon>Candidatus Poseidoniia</taxon>
        <taxon>environmental samples</taxon>
    </lineage>
</organism>